<dbReference type="AlphaFoldDB" id="A0A9Q1QEW5"/>
<keyword evidence="2" id="KW-1185">Reference proteome</keyword>
<organism evidence="1 2">
    <name type="scientific">Carnegiea gigantea</name>
    <dbReference type="NCBI Taxonomy" id="171969"/>
    <lineage>
        <taxon>Eukaryota</taxon>
        <taxon>Viridiplantae</taxon>
        <taxon>Streptophyta</taxon>
        <taxon>Embryophyta</taxon>
        <taxon>Tracheophyta</taxon>
        <taxon>Spermatophyta</taxon>
        <taxon>Magnoliopsida</taxon>
        <taxon>eudicotyledons</taxon>
        <taxon>Gunneridae</taxon>
        <taxon>Pentapetalae</taxon>
        <taxon>Caryophyllales</taxon>
        <taxon>Cactineae</taxon>
        <taxon>Cactaceae</taxon>
        <taxon>Cactoideae</taxon>
        <taxon>Echinocereeae</taxon>
        <taxon>Carnegiea</taxon>
    </lineage>
</organism>
<accession>A0A9Q1QEW5</accession>
<comment type="caution">
    <text evidence="1">The sequence shown here is derived from an EMBL/GenBank/DDBJ whole genome shotgun (WGS) entry which is preliminary data.</text>
</comment>
<evidence type="ECO:0000313" key="1">
    <source>
        <dbReference type="EMBL" id="KAJ8438075.1"/>
    </source>
</evidence>
<evidence type="ECO:0000313" key="2">
    <source>
        <dbReference type="Proteomes" id="UP001153076"/>
    </source>
</evidence>
<gene>
    <name evidence="1" type="ORF">Cgig2_025480</name>
</gene>
<proteinExistence type="predicted"/>
<name>A0A9Q1QEW5_9CARY</name>
<protein>
    <submittedName>
        <fullName evidence="1">Uncharacterized protein</fullName>
    </submittedName>
</protein>
<dbReference type="EMBL" id="JAKOGI010000270">
    <property type="protein sequence ID" value="KAJ8438075.1"/>
    <property type="molecule type" value="Genomic_DNA"/>
</dbReference>
<reference evidence="1" key="1">
    <citation type="submission" date="2022-04" db="EMBL/GenBank/DDBJ databases">
        <title>Carnegiea gigantea Genome sequencing and assembly v2.</title>
        <authorList>
            <person name="Copetti D."/>
            <person name="Sanderson M.J."/>
            <person name="Burquez A."/>
            <person name="Wojciechowski M.F."/>
        </authorList>
    </citation>
    <scope>NUCLEOTIDE SEQUENCE</scope>
    <source>
        <strain evidence="1">SGP5-SGP5p</strain>
        <tissue evidence="1">Aerial part</tissue>
    </source>
</reference>
<dbReference type="Proteomes" id="UP001153076">
    <property type="component" value="Unassembled WGS sequence"/>
</dbReference>
<sequence>MEVTSNPFLMLGRLPIGILDRLPFIPIGKVPPTCLTAYEEKIIFSVLNLGLLLNSRYETLLVVKRMPPKVPSLLRGPLDRMGLRKCTGCAGGGLFTVASALGSTNLYPTGKRGDGAGGDIITRPMGTRRGARVTFRGFQQLVRTPQPGRRLGLGHASFLDIRNLFLKTKNAGGGGILATRPRGCAGLKYGHRIGNLFGLPKLILWGYVCYHPAIN</sequence>